<feature type="domain" description="Tyrosine specific protein phosphatases" evidence="7">
    <location>
        <begin position="67"/>
        <end position="127"/>
    </location>
</feature>
<evidence type="ECO:0000256" key="3">
    <source>
        <dbReference type="ARBA" id="ARBA00022801"/>
    </source>
</evidence>
<dbReference type="InterPro" id="IPR000340">
    <property type="entry name" value="Dual-sp_phosphatase_cat-dom"/>
</dbReference>
<organism evidence="8 9">
    <name type="scientific">Lineolata rhizophorae</name>
    <dbReference type="NCBI Taxonomy" id="578093"/>
    <lineage>
        <taxon>Eukaryota</taxon>
        <taxon>Fungi</taxon>
        <taxon>Dikarya</taxon>
        <taxon>Ascomycota</taxon>
        <taxon>Pezizomycotina</taxon>
        <taxon>Dothideomycetes</taxon>
        <taxon>Dothideomycetes incertae sedis</taxon>
        <taxon>Lineolatales</taxon>
        <taxon>Lineolataceae</taxon>
        <taxon>Lineolata</taxon>
    </lineage>
</organism>
<evidence type="ECO:0000313" key="8">
    <source>
        <dbReference type="EMBL" id="KAF2461427.1"/>
    </source>
</evidence>
<dbReference type="Pfam" id="PF00782">
    <property type="entry name" value="DSPc"/>
    <property type="match status" value="1"/>
</dbReference>
<dbReference type="OrthoDB" id="2017893at2759"/>
<dbReference type="EC" id="3.1.3.48" evidence="2"/>
<name>A0A6A6PCF1_9PEZI</name>
<accession>A0A6A6PCF1</accession>
<dbReference type="InterPro" id="IPR020422">
    <property type="entry name" value="TYR_PHOSPHATASE_DUAL_dom"/>
</dbReference>
<dbReference type="PROSITE" id="PS50056">
    <property type="entry name" value="TYR_PHOSPHATASE_2"/>
    <property type="match status" value="1"/>
</dbReference>
<dbReference type="InterPro" id="IPR016130">
    <property type="entry name" value="Tyr_Pase_AS"/>
</dbReference>
<dbReference type="Proteomes" id="UP000799766">
    <property type="component" value="Unassembled WGS sequence"/>
</dbReference>
<evidence type="ECO:0000256" key="5">
    <source>
        <dbReference type="PIRSR" id="PIRSR000941-50"/>
    </source>
</evidence>
<reference evidence="8" key="1">
    <citation type="journal article" date="2020" name="Stud. Mycol.">
        <title>101 Dothideomycetes genomes: a test case for predicting lifestyles and emergence of pathogens.</title>
        <authorList>
            <person name="Haridas S."/>
            <person name="Albert R."/>
            <person name="Binder M."/>
            <person name="Bloem J."/>
            <person name="Labutti K."/>
            <person name="Salamov A."/>
            <person name="Andreopoulos B."/>
            <person name="Baker S."/>
            <person name="Barry K."/>
            <person name="Bills G."/>
            <person name="Bluhm B."/>
            <person name="Cannon C."/>
            <person name="Castanera R."/>
            <person name="Culley D."/>
            <person name="Daum C."/>
            <person name="Ezra D."/>
            <person name="Gonzalez J."/>
            <person name="Henrissat B."/>
            <person name="Kuo A."/>
            <person name="Liang C."/>
            <person name="Lipzen A."/>
            <person name="Lutzoni F."/>
            <person name="Magnuson J."/>
            <person name="Mondo S."/>
            <person name="Nolan M."/>
            <person name="Ohm R."/>
            <person name="Pangilinan J."/>
            <person name="Park H.-J."/>
            <person name="Ramirez L."/>
            <person name="Alfaro M."/>
            <person name="Sun H."/>
            <person name="Tritt A."/>
            <person name="Yoshinaga Y."/>
            <person name="Zwiers L.-H."/>
            <person name="Turgeon B."/>
            <person name="Goodwin S."/>
            <person name="Spatafora J."/>
            <person name="Crous P."/>
            <person name="Grigoriev I."/>
        </authorList>
    </citation>
    <scope>NUCLEOTIDE SEQUENCE</scope>
    <source>
        <strain evidence="8">ATCC 16933</strain>
    </source>
</reference>
<keyword evidence="9" id="KW-1185">Reference proteome</keyword>
<sequence length="324" mass="36577">MSLLDKVPGDLRLYIGGLFTLRRKQALQEANITHVLSVLKLPLDQGLFRDFRHMVVEVDDDDDEDLLQHFPATNQFIQEGLDGGGGVLVHCAMGKSRSATCVVAFLMQKYLISPSEALDQIQQSRPSCDPNEGFKAQLELYHRMNYPKNVEESYQYQKWLYQREVEASNVTGQAPEADKIVFEDELSSPQCASVEFELRCRKCRRALANSGYLVRHVPTGINWDEDGMTIDSSEPSPSGCAHHFVEPLSWMRSELEQGKLDGRLECPKCKTNVGKYAWQGMQCSCGHWVVPGISLTKSRVDEVKPRREATATMRIRKPPGSQNL</sequence>
<gene>
    <name evidence="8" type="ORF">BDY21DRAFT_397864</name>
</gene>
<dbReference type="InterPro" id="IPR016278">
    <property type="entry name" value="DUSP12"/>
</dbReference>
<keyword evidence="4" id="KW-0904">Protein phosphatase</keyword>
<protein>
    <recommendedName>
        <fullName evidence="2">protein-tyrosine-phosphatase</fullName>
        <ecNumber evidence="2">3.1.3.48</ecNumber>
    </recommendedName>
</protein>
<evidence type="ECO:0000259" key="6">
    <source>
        <dbReference type="PROSITE" id="PS50054"/>
    </source>
</evidence>
<dbReference type="SMART" id="SM00195">
    <property type="entry name" value="DSPc"/>
    <property type="match status" value="1"/>
</dbReference>
<dbReference type="PIRSF" id="PIRSF000941">
    <property type="entry name" value="DUSP12"/>
    <property type="match status" value="1"/>
</dbReference>
<dbReference type="Gene3D" id="3.90.190.10">
    <property type="entry name" value="Protein tyrosine phosphatase superfamily"/>
    <property type="match status" value="1"/>
</dbReference>
<dbReference type="AlphaFoldDB" id="A0A6A6PCF1"/>
<dbReference type="EMBL" id="MU001671">
    <property type="protein sequence ID" value="KAF2461427.1"/>
    <property type="molecule type" value="Genomic_DNA"/>
</dbReference>
<feature type="domain" description="Tyrosine-protein phosphatase" evidence="6">
    <location>
        <begin position="5"/>
        <end position="147"/>
    </location>
</feature>
<dbReference type="SUPFAM" id="SSF52799">
    <property type="entry name" value="(Phosphotyrosine protein) phosphatases II"/>
    <property type="match status" value="1"/>
</dbReference>
<dbReference type="GO" id="GO:0008138">
    <property type="term" value="F:protein tyrosine/serine/threonine phosphatase activity"/>
    <property type="evidence" value="ECO:0007669"/>
    <property type="project" value="InterPro"/>
</dbReference>
<dbReference type="InterPro" id="IPR000387">
    <property type="entry name" value="Tyr_Pase_dom"/>
</dbReference>
<evidence type="ECO:0000256" key="2">
    <source>
        <dbReference type="ARBA" id="ARBA00013064"/>
    </source>
</evidence>
<dbReference type="PANTHER" id="PTHR45848">
    <property type="entry name" value="DUAL SPECIFICITY PROTEIN PHOSPHATASE 12 FAMILY MEMBER"/>
    <property type="match status" value="1"/>
</dbReference>
<proteinExistence type="inferred from homology"/>
<evidence type="ECO:0000259" key="7">
    <source>
        <dbReference type="PROSITE" id="PS50056"/>
    </source>
</evidence>
<evidence type="ECO:0000256" key="4">
    <source>
        <dbReference type="ARBA" id="ARBA00022912"/>
    </source>
</evidence>
<dbReference type="InterPro" id="IPR029021">
    <property type="entry name" value="Prot-tyrosine_phosphatase-like"/>
</dbReference>
<feature type="active site" description="Phosphocysteine intermediate" evidence="5">
    <location>
        <position position="91"/>
    </location>
</feature>
<dbReference type="GO" id="GO:0005634">
    <property type="term" value="C:nucleus"/>
    <property type="evidence" value="ECO:0007669"/>
    <property type="project" value="TreeGrafter"/>
</dbReference>
<dbReference type="PROSITE" id="PS50054">
    <property type="entry name" value="TYR_PHOSPHATASE_DUAL"/>
    <property type="match status" value="1"/>
</dbReference>
<comment type="similarity">
    <text evidence="1">Belongs to the protein-tyrosine phosphatase family. Non-receptor class dual specificity subfamily.</text>
</comment>
<dbReference type="GO" id="GO:0004725">
    <property type="term" value="F:protein tyrosine phosphatase activity"/>
    <property type="evidence" value="ECO:0007669"/>
    <property type="project" value="UniProtKB-EC"/>
</dbReference>
<dbReference type="PROSITE" id="PS00383">
    <property type="entry name" value="TYR_PHOSPHATASE_1"/>
    <property type="match status" value="1"/>
</dbReference>
<evidence type="ECO:0000256" key="1">
    <source>
        <dbReference type="ARBA" id="ARBA00008601"/>
    </source>
</evidence>
<dbReference type="PANTHER" id="PTHR45848:SF4">
    <property type="entry name" value="DUAL SPECIFICITY PROTEIN PHOSPHATASE 12"/>
    <property type="match status" value="1"/>
</dbReference>
<evidence type="ECO:0000313" key="9">
    <source>
        <dbReference type="Proteomes" id="UP000799766"/>
    </source>
</evidence>
<keyword evidence="3" id="KW-0378">Hydrolase</keyword>